<protein>
    <submittedName>
        <fullName evidence="1">Uncharacterized protein</fullName>
    </submittedName>
</protein>
<dbReference type="EMBL" id="AXCR01000007">
    <property type="protein sequence ID" value="KJR85072.1"/>
    <property type="molecule type" value="Genomic_DNA"/>
</dbReference>
<dbReference type="RefSeq" id="XP_016587748.1">
    <property type="nucleotide sequence ID" value="XM_016736320.1"/>
</dbReference>
<gene>
    <name evidence="1" type="ORF">SPSK_09750</name>
</gene>
<dbReference type="GeneID" id="27671597"/>
<dbReference type="OrthoDB" id="10284460at2759"/>
<dbReference type="VEuPathDB" id="FungiDB:SPSK_09750"/>
<accession>A0A0F2M617</accession>
<comment type="caution">
    <text evidence="1">The sequence shown here is derived from an EMBL/GenBank/DDBJ whole genome shotgun (WGS) entry which is preliminary data.</text>
</comment>
<evidence type="ECO:0000313" key="2">
    <source>
        <dbReference type="Proteomes" id="UP000033710"/>
    </source>
</evidence>
<dbReference type="KEGG" id="ssck:SPSK_09750"/>
<dbReference type="Proteomes" id="UP000033710">
    <property type="component" value="Unassembled WGS sequence"/>
</dbReference>
<name>A0A0F2M617_SPOSC</name>
<evidence type="ECO:0000313" key="1">
    <source>
        <dbReference type="EMBL" id="KJR85072.1"/>
    </source>
</evidence>
<proteinExistence type="predicted"/>
<dbReference type="AlphaFoldDB" id="A0A0F2M617"/>
<organism evidence="1 2">
    <name type="scientific">Sporothrix schenckii 1099-18</name>
    <dbReference type="NCBI Taxonomy" id="1397361"/>
    <lineage>
        <taxon>Eukaryota</taxon>
        <taxon>Fungi</taxon>
        <taxon>Dikarya</taxon>
        <taxon>Ascomycota</taxon>
        <taxon>Pezizomycotina</taxon>
        <taxon>Sordariomycetes</taxon>
        <taxon>Sordariomycetidae</taxon>
        <taxon>Ophiostomatales</taxon>
        <taxon>Ophiostomataceae</taxon>
        <taxon>Sporothrix</taxon>
    </lineage>
</organism>
<reference evidence="1 2" key="2">
    <citation type="journal article" date="2015" name="Eukaryot. Cell">
        <title>Asexual propagation of a virulent clone complex in a human and feline outbreak of sporotrichosis.</title>
        <authorList>
            <person name="Teixeira Mde M."/>
            <person name="Rodrigues A.M."/>
            <person name="Tsui C.K."/>
            <person name="de Almeida L.G."/>
            <person name="Van Diepeningen A.D."/>
            <person name="van den Ende B.G."/>
            <person name="Fernandes G.F."/>
            <person name="Kano R."/>
            <person name="Hamelin R.C."/>
            <person name="Lopes-Bezerra L.M."/>
            <person name="Vasconcelos A.T."/>
            <person name="de Hoog S."/>
            <person name="de Camargo Z.P."/>
            <person name="Felipe M.S."/>
        </authorList>
    </citation>
    <scope>NUCLEOTIDE SEQUENCE [LARGE SCALE GENOMIC DNA]</scope>
    <source>
        <strain evidence="1 2">1099-18</strain>
    </source>
</reference>
<sequence length="253" mass="27671">MSFSLAITDNCCIGALYGYSAGAPENSIFARLLLLLDVARLTTQCEREYGVVSVDQQNQRVALEFLVHLVGTGAVTLTEMGGADLRHRMYQHMQALGRRLQAVGYRFEALGGDMAYLRAVWTEDNIFAGAQRHALFHWQAPAELQGCPLTHTAIANGMSIFQYIASLQAARGVDDQDLHSTSFLCQLWTDISRVYAPLVGVAVDNLAGECPHTMTDLLLPYFELAKRPGVVAALTEVVRKNVPLSTAAGQVNR</sequence>
<reference evidence="1 2" key="1">
    <citation type="journal article" date="2014" name="BMC Genomics">
        <title>Comparative genomics of the major fungal agents of human and animal Sporotrichosis: Sporothrix schenckii and Sporothrix brasiliensis.</title>
        <authorList>
            <person name="Teixeira M.M."/>
            <person name="de Almeida L.G."/>
            <person name="Kubitschek-Barreira P."/>
            <person name="Alves F.L."/>
            <person name="Kioshima E.S."/>
            <person name="Abadio A.K."/>
            <person name="Fernandes L."/>
            <person name="Derengowski L.S."/>
            <person name="Ferreira K.S."/>
            <person name="Souza R.C."/>
            <person name="Ruiz J.C."/>
            <person name="de Andrade N.C."/>
            <person name="Paes H.C."/>
            <person name="Nicola A.M."/>
            <person name="Albuquerque P."/>
            <person name="Gerber A.L."/>
            <person name="Martins V.P."/>
            <person name="Peconick L.D."/>
            <person name="Neto A.V."/>
            <person name="Chaucanez C.B."/>
            <person name="Silva P.A."/>
            <person name="Cunha O.L."/>
            <person name="de Oliveira F.F."/>
            <person name="dos Santos T.C."/>
            <person name="Barros A.L."/>
            <person name="Soares M.A."/>
            <person name="de Oliveira L.M."/>
            <person name="Marini M.M."/>
            <person name="Villalobos-Duno H."/>
            <person name="Cunha M.M."/>
            <person name="de Hoog S."/>
            <person name="da Silveira J.F."/>
            <person name="Henrissat B."/>
            <person name="Nino-Vega G.A."/>
            <person name="Cisalpino P.S."/>
            <person name="Mora-Montes H.M."/>
            <person name="Almeida S.R."/>
            <person name="Stajich J.E."/>
            <person name="Lopes-Bezerra L.M."/>
            <person name="Vasconcelos A.T."/>
            <person name="Felipe M.S."/>
        </authorList>
    </citation>
    <scope>NUCLEOTIDE SEQUENCE [LARGE SCALE GENOMIC DNA]</scope>
    <source>
        <strain evidence="1 2">1099-18</strain>
    </source>
</reference>